<comment type="caution">
    <text evidence="1">The sequence shown here is derived from an EMBL/GenBank/DDBJ whole genome shotgun (WGS) entry which is preliminary data.</text>
</comment>
<dbReference type="Pfam" id="PF07366">
    <property type="entry name" value="SnoaL"/>
    <property type="match status" value="1"/>
</dbReference>
<dbReference type="Proteomes" id="UP000268857">
    <property type="component" value="Unassembled WGS sequence"/>
</dbReference>
<protein>
    <recommendedName>
        <fullName evidence="3">Ester cyclase</fullName>
    </recommendedName>
</protein>
<dbReference type="PANTHER" id="PTHR38436">
    <property type="entry name" value="POLYKETIDE CYCLASE SNOAL-LIKE DOMAIN"/>
    <property type="match status" value="1"/>
</dbReference>
<evidence type="ECO:0008006" key="3">
    <source>
        <dbReference type="Google" id="ProtNLM"/>
    </source>
</evidence>
<dbReference type="InterPro" id="IPR009959">
    <property type="entry name" value="Cyclase_SnoaL-like"/>
</dbReference>
<dbReference type="EMBL" id="RSCJ01000020">
    <property type="protein sequence ID" value="RUR76454.1"/>
    <property type="molecule type" value="Genomic_DNA"/>
</dbReference>
<reference evidence="1 2" key="1">
    <citation type="journal article" date="2019" name="Genome Biol. Evol.">
        <title>Day and night: Metabolic profiles and evolutionary relationships of six axenic non-marine cyanobacteria.</title>
        <authorList>
            <person name="Will S.E."/>
            <person name="Henke P."/>
            <person name="Boedeker C."/>
            <person name="Huang S."/>
            <person name="Brinkmann H."/>
            <person name="Rohde M."/>
            <person name="Jarek M."/>
            <person name="Friedl T."/>
            <person name="Seufert S."/>
            <person name="Schumacher M."/>
            <person name="Overmann J."/>
            <person name="Neumann-Schaal M."/>
            <person name="Petersen J."/>
        </authorList>
    </citation>
    <scope>NUCLEOTIDE SEQUENCE [LARGE SCALE GENOMIC DNA]</scope>
    <source>
        <strain evidence="1 2">PCC 6912</strain>
    </source>
</reference>
<dbReference type="PANTHER" id="PTHR38436:SF1">
    <property type="entry name" value="ESTER CYCLASE"/>
    <property type="match status" value="1"/>
</dbReference>
<accession>A0A433N502</accession>
<organism evidence="1 2">
    <name type="scientific">Chlorogloeopsis fritschii PCC 6912</name>
    <dbReference type="NCBI Taxonomy" id="211165"/>
    <lineage>
        <taxon>Bacteria</taxon>
        <taxon>Bacillati</taxon>
        <taxon>Cyanobacteriota</taxon>
        <taxon>Cyanophyceae</taxon>
        <taxon>Nostocales</taxon>
        <taxon>Chlorogloeopsidaceae</taxon>
        <taxon>Chlorogloeopsis</taxon>
    </lineage>
</organism>
<dbReference type="OrthoDB" id="1115105at2"/>
<dbReference type="Gene3D" id="3.10.450.50">
    <property type="match status" value="1"/>
</dbReference>
<evidence type="ECO:0000313" key="2">
    <source>
        <dbReference type="Proteomes" id="UP000268857"/>
    </source>
</evidence>
<keyword evidence="2" id="KW-1185">Reference proteome</keyword>
<evidence type="ECO:0000313" key="1">
    <source>
        <dbReference type="EMBL" id="RUR76454.1"/>
    </source>
</evidence>
<gene>
    <name evidence="1" type="ORF">PCC6912_42420</name>
</gene>
<dbReference type="AlphaFoldDB" id="A0A433N502"/>
<dbReference type="SUPFAM" id="SSF54427">
    <property type="entry name" value="NTF2-like"/>
    <property type="match status" value="1"/>
</dbReference>
<dbReference type="STRING" id="211165.GCA_000317285_05635"/>
<proteinExistence type="predicted"/>
<dbReference type="GO" id="GO:0030638">
    <property type="term" value="P:polyketide metabolic process"/>
    <property type="evidence" value="ECO:0007669"/>
    <property type="project" value="InterPro"/>
</dbReference>
<name>A0A433N502_CHLFR</name>
<sequence>MTNIQAENLLLPNLNSLGDLTDLERENVQLATEFLQGWVNRDIEKIISVMAHDGVIYDLVFPEPVKGHEAIRNFAQELLSVVSNIGYRVEELLVRGDRVAHHGIFSGTFIGDFMGMPTTGKSFSVPYSEFVTIDSGKITYLWDQTDGLQLVQQVGGM</sequence>
<dbReference type="InterPro" id="IPR032710">
    <property type="entry name" value="NTF2-like_dom_sf"/>
</dbReference>
<dbReference type="RefSeq" id="WP_016879048.1">
    <property type="nucleotide sequence ID" value="NZ_AJLN01000124.1"/>
</dbReference>